<comment type="subcellular location">
    <subcellularLocation>
        <location evidence="1">Cell membrane</location>
        <topology evidence="1">Multi-pass membrane protein</topology>
    </subcellularLocation>
</comment>
<feature type="transmembrane region" description="Helical" evidence="6">
    <location>
        <begin position="355"/>
        <end position="377"/>
    </location>
</feature>
<reference evidence="9" key="1">
    <citation type="journal article" date="2019" name="Microbiology">
        <title>Complete Genome Sequence of an Uncultured Bacterium of the Candidate Phylum Bipolaricaulota.</title>
        <authorList>
            <person name="Kadnikov V.V."/>
            <person name="Mardanov A.V."/>
            <person name="Beletsky A.V."/>
            <person name="Frank Y.A."/>
            <person name="Karnachuk O.V."/>
            <person name="Ravin N.V."/>
        </authorList>
    </citation>
    <scope>NUCLEOTIDE SEQUENCE [LARGE SCALE GENOMIC DNA]</scope>
</reference>
<dbReference type="InterPro" id="IPR038766">
    <property type="entry name" value="Membrane_comp_ABC_pdt"/>
</dbReference>
<keyword evidence="9" id="KW-1185">Reference proteome</keyword>
<proteinExistence type="predicted"/>
<dbReference type="Proteomes" id="UP000426444">
    <property type="component" value="Chromosome"/>
</dbReference>
<dbReference type="PROSITE" id="PS51257">
    <property type="entry name" value="PROKAR_LIPOPROTEIN"/>
    <property type="match status" value="1"/>
</dbReference>
<dbReference type="KEGG" id="salq:SYNTR_0184"/>
<keyword evidence="2" id="KW-1003">Cell membrane</keyword>
<dbReference type="Pfam" id="PF02687">
    <property type="entry name" value="FtsX"/>
    <property type="match status" value="2"/>
</dbReference>
<dbReference type="AlphaFoldDB" id="A0A6I6D851"/>
<feature type="transmembrane region" description="Helical" evidence="6">
    <location>
        <begin position="20"/>
        <end position="38"/>
    </location>
</feature>
<dbReference type="RefSeq" id="WP_156202737.1">
    <property type="nucleotide sequence ID" value="NZ_CP046457.1"/>
</dbReference>
<feature type="transmembrane region" description="Helical" evidence="6">
    <location>
        <begin position="752"/>
        <end position="771"/>
    </location>
</feature>
<feature type="domain" description="ABC3 transporter permease C-terminal" evidence="7">
    <location>
        <begin position="267"/>
        <end position="380"/>
    </location>
</feature>
<keyword evidence="5 6" id="KW-0472">Membrane</keyword>
<dbReference type="PANTHER" id="PTHR30287">
    <property type="entry name" value="MEMBRANE COMPONENT OF PREDICTED ABC SUPERFAMILY METABOLITE UPTAKE TRANSPORTER"/>
    <property type="match status" value="1"/>
</dbReference>
<evidence type="ECO:0000313" key="9">
    <source>
        <dbReference type="Proteomes" id="UP000426444"/>
    </source>
</evidence>
<dbReference type="PANTHER" id="PTHR30287:SF2">
    <property type="entry name" value="BLL1001 PROTEIN"/>
    <property type="match status" value="1"/>
</dbReference>
<feature type="transmembrane region" description="Helical" evidence="6">
    <location>
        <begin position="267"/>
        <end position="288"/>
    </location>
</feature>
<evidence type="ECO:0000256" key="5">
    <source>
        <dbReference type="ARBA" id="ARBA00023136"/>
    </source>
</evidence>
<evidence type="ECO:0000256" key="4">
    <source>
        <dbReference type="ARBA" id="ARBA00022989"/>
    </source>
</evidence>
<protein>
    <recommendedName>
        <fullName evidence="7">ABC3 transporter permease C-terminal domain-containing protein</fullName>
    </recommendedName>
</protein>
<dbReference type="OrthoDB" id="5137249at2"/>
<evidence type="ECO:0000256" key="3">
    <source>
        <dbReference type="ARBA" id="ARBA00022692"/>
    </source>
</evidence>
<dbReference type="EMBL" id="CP046457">
    <property type="protein sequence ID" value="QGT98777.1"/>
    <property type="molecule type" value="Genomic_DNA"/>
</dbReference>
<evidence type="ECO:0000259" key="7">
    <source>
        <dbReference type="Pfam" id="PF02687"/>
    </source>
</evidence>
<organism evidence="8 9">
    <name type="scientific">Candidatus Syntrophocurvum alkaliphilum</name>
    <dbReference type="NCBI Taxonomy" id="2293317"/>
    <lineage>
        <taxon>Bacteria</taxon>
        <taxon>Bacillati</taxon>
        <taxon>Bacillota</taxon>
        <taxon>Clostridia</taxon>
        <taxon>Eubacteriales</taxon>
        <taxon>Syntrophomonadaceae</taxon>
        <taxon>Candidatus Syntrophocurvum</taxon>
    </lineage>
</organism>
<accession>A0A6I6D851</accession>
<feature type="transmembrane region" description="Helical" evidence="6">
    <location>
        <begin position="664"/>
        <end position="686"/>
    </location>
</feature>
<sequence>MFWKKMFRDILSNKGSYIAYLVLIVIGLITFMACSIATENLKIAKNELYEEQNFADGFIELSSMPKSNLERLSRIEGIENVSGRVVKEIRLNEDSDRNIYLRLVSLNLDATYRLNDARLQKGENIVNRQPYVWLDTAFVKAHELKIGDKLNIITGGRNQEIIFNGISLSPEFVYMIRTETDLLPNPEQFGAAHIPLETMWSMFPDTQGRVNDVVFTLEPGADFDTVKDKLELELEAYGVTNIYPRADHTSHFMLIEEIEVIESLATFFPLVIFSIAGFIIFILLKRLVEQQRVQIGIMKAFGYTNREIFTHYLSYALVLGFVGGLIGGLLGMWLANPLTTLLYDFFYLPEIYEGFSLSYLFIGILFCLIVLGFAGYIGCKNALELEPAEAMRPPAPVSGKKNFLEKLNFFSEMLTIQGKMAIRNLGRSRSRSALIFIGIMVSTALVAFTWSLAFDAMPRFLFYQYEEVEVYDAKVSLVNPLERKTVQQELELYNGITLVEPLAEVPVTLSNKWFEEDILLLGNTSDSQLYNIRDSDKNRIYLKENDFIISERLASNLGLKVGSTVKLESPFMRDVDESVKISVTKIIPQYIGMNAYMELSELEQLMGQGSFATSFMIKVDDSEKQVISSLRNSYRESDFIAGIDTRSELIQSSHDTWEAAGGIIYLYVMLGMIFSFAIVYISNYIILSERNRELASMKVLGMTNKEVLSVISFEQWFLSFFAMLAGAPLAKLLQAGFATEFSTDMYAMPTDISIQAIAMGILLTVFSIWFAQRFALKKIKELDLVEVLKSRE</sequence>
<dbReference type="GO" id="GO:0005886">
    <property type="term" value="C:plasma membrane"/>
    <property type="evidence" value="ECO:0007669"/>
    <property type="project" value="UniProtKB-SubCell"/>
</dbReference>
<evidence type="ECO:0000256" key="6">
    <source>
        <dbReference type="SAM" id="Phobius"/>
    </source>
</evidence>
<evidence type="ECO:0000313" key="8">
    <source>
        <dbReference type="EMBL" id="QGT98777.1"/>
    </source>
</evidence>
<name>A0A6I6D851_9FIRM</name>
<feature type="domain" description="ABC3 transporter permease C-terminal" evidence="7">
    <location>
        <begin position="668"/>
        <end position="776"/>
    </location>
</feature>
<evidence type="ECO:0000256" key="2">
    <source>
        <dbReference type="ARBA" id="ARBA00022475"/>
    </source>
</evidence>
<feature type="transmembrane region" description="Helical" evidence="6">
    <location>
        <begin position="309"/>
        <end position="335"/>
    </location>
</feature>
<dbReference type="InterPro" id="IPR003838">
    <property type="entry name" value="ABC3_permease_C"/>
</dbReference>
<gene>
    <name evidence="8" type="ORF">SYNTR_0184</name>
</gene>
<feature type="transmembrane region" description="Helical" evidence="6">
    <location>
        <begin position="433"/>
        <end position="453"/>
    </location>
</feature>
<evidence type="ECO:0000256" key="1">
    <source>
        <dbReference type="ARBA" id="ARBA00004651"/>
    </source>
</evidence>
<feature type="transmembrane region" description="Helical" evidence="6">
    <location>
        <begin position="707"/>
        <end position="732"/>
    </location>
</feature>
<keyword evidence="3 6" id="KW-0812">Transmembrane</keyword>
<keyword evidence="4 6" id="KW-1133">Transmembrane helix</keyword>